<dbReference type="Gene3D" id="1.25.40.20">
    <property type="entry name" value="Ankyrin repeat-containing domain"/>
    <property type="match status" value="4"/>
</dbReference>
<comment type="caution">
    <text evidence="6">The sequence shown here is derived from an EMBL/GenBank/DDBJ whole genome shotgun (WGS) entry which is preliminary data.</text>
</comment>
<feature type="repeat" description="ANK" evidence="3">
    <location>
        <begin position="247"/>
        <end position="287"/>
    </location>
</feature>
<evidence type="ECO:0000259" key="5">
    <source>
        <dbReference type="PROSITE" id="PS50181"/>
    </source>
</evidence>
<name>A0A9W4KR30_9EURO</name>
<feature type="repeat" description="ANK" evidence="3">
    <location>
        <begin position="370"/>
        <end position="410"/>
    </location>
</feature>
<feature type="compositionally biased region" description="Basic residues" evidence="4">
    <location>
        <begin position="581"/>
        <end position="602"/>
    </location>
</feature>
<feature type="repeat" description="ANK" evidence="3">
    <location>
        <begin position="329"/>
        <end position="369"/>
    </location>
</feature>
<dbReference type="PRINTS" id="PR01415">
    <property type="entry name" value="ANKYRIN"/>
</dbReference>
<keyword evidence="7" id="KW-1185">Reference proteome</keyword>
<evidence type="ECO:0000256" key="3">
    <source>
        <dbReference type="PROSITE-ProRule" id="PRU00023"/>
    </source>
</evidence>
<dbReference type="InterPro" id="IPR036770">
    <property type="entry name" value="Ankyrin_rpt-contain_sf"/>
</dbReference>
<feature type="compositionally biased region" description="Basic residues" evidence="4">
    <location>
        <begin position="609"/>
        <end position="625"/>
    </location>
</feature>
<dbReference type="PROSITE" id="PS50088">
    <property type="entry name" value="ANK_REPEAT"/>
    <property type="match status" value="7"/>
</dbReference>
<keyword evidence="1" id="KW-0677">Repeat</keyword>
<feature type="region of interest" description="Disordered" evidence="4">
    <location>
        <begin position="552"/>
        <end position="625"/>
    </location>
</feature>
<dbReference type="AlphaFoldDB" id="A0A9W4KR30"/>
<keyword evidence="2 3" id="KW-0040">ANK repeat</keyword>
<dbReference type="Pfam" id="PF00023">
    <property type="entry name" value="Ank"/>
    <property type="match status" value="2"/>
</dbReference>
<protein>
    <recommendedName>
        <fullName evidence="5">F-box domain-containing protein</fullName>
    </recommendedName>
</protein>
<dbReference type="InterPro" id="IPR001810">
    <property type="entry name" value="F-box_dom"/>
</dbReference>
<evidence type="ECO:0000256" key="2">
    <source>
        <dbReference type="ARBA" id="ARBA00023043"/>
    </source>
</evidence>
<dbReference type="OrthoDB" id="366390at2759"/>
<organism evidence="6 7">
    <name type="scientific">Penicillium egyptiacum</name>
    <dbReference type="NCBI Taxonomy" id="1303716"/>
    <lineage>
        <taxon>Eukaryota</taxon>
        <taxon>Fungi</taxon>
        <taxon>Dikarya</taxon>
        <taxon>Ascomycota</taxon>
        <taxon>Pezizomycotina</taxon>
        <taxon>Eurotiomycetes</taxon>
        <taxon>Eurotiomycetidae</taxon>
        <taxon>Eurotiales</taxon>
        <taxon>Aspergillaceae</taxon>
        <taxon>Penicillium</taxon>
    </lineage>
</organism>
<dbReference type="Pfam" id="PF12796">
    <property type="entry name" value="Ank_2"/>
    <property type="match status" value="2"/>
</dbReference>
<accession>A0A9W4KR30</accession>
<dbReference type="PANTHER" id="PTHR24178">
    <property type="entry name" value="MOLTING PROTEIN MLT-4"/>
    <property type="match status" value="1"/>
</dbReference>
<dbReference type="EMBL" id="CAJVRC010000902">
    <property type="protein sequence ID" value="CAG8909562.1"/>
    <property type="molecule type" value="Genomic_DNA"/>
</dbReference>
<sequence>MSLDSLPFEVTCLVASYLPCEDMLPLLQCNRMLHDTVIHALYKQDTDTIEHALRWLLERGFELGIQHIISRNNLDVNMALYLRYTRINTPLLLAVDSGHTNIVELLLRNGAQVNVETDISALEHAASLGDYNTTSLLLQHGAHVNLVSTHGTSPLGCALAGSYDFGDRNPHTFSTETCNDLPQCKGENELVGVIGLLLAHGADPHFQYDDTMSTCLHRITQRPWKSTEKLLGMFLDYGADLNAQNSRGDTPLHVSLSYDAFSGDKKVQKDFVELLLRFGADSNAQNPQGNTPLHNALASDPFSRDTKAQKEIVGLLLRYGADSSAQNPEGNTPLHDVFAHPVYSRDTKAQKVIVELLLRYGADLSAQNPQGNTPLHNVLACASCSKDTKAQKEIVELLLRYGADINAQNSKGNTPLHAALACNPFLRDTEAQKEFVELLLISGADVNLKNQRGDTPLGITFENAGVFELVLKPGASTRCRGKNGDTIISMLLGMKRRKQRISSRQYLINTVLIKLLLEHGACTDQIIDGSCPLALPAAKMYPVLRDLIKERRMAPRKSPRKAVRKAPPKRSYQVESSGPVRKAKKHKKPTKPTRTLPRRKAKKYETIKKPTKFMRKLRPRVPRQP</sequence>
<evidence type="ECO:0000256" key="4">
    <source>
        <dbReference type="SAM" id="MobiDB-lite"/>
    </source>
</evidence>
<feature type="repeat" description="ANK" evidence="3">
    <location>
        <begin position="411"/>
        <end position="451"/>
    </location>
</feature>
<dbReference type="PROSITE" id="PS50297">
    <property type="entry name" value="ANK_REP_REGION"/>
    <property type="match status" value="5"/>
</dbReference>
<dbReference type="InterPro" id="IPR002110">
    <property type="entry name" value="Ankyrin_rpt"/>
</dbReference>
<proteinExistence type="predicted"/>
<feature type="compositionally biased region" description="Basic residues" evidence="4">
    <location>
        <begin position="554"/>
        <end position="568"/>
    </location>
</feature>
<evidence type="ECO:0000256" key="1">
    <source>
        <dbReference type="ARBA" id="ARBA00022737"/>
    </source>
</evidence>
<feature type="repeat" description="ANK" evidence="3">
    <location>
        <begin position="288"/>
        <end position="328"/>
    </location>
</feature>
<dbReference type="SUPFAM" id="SSF48403">
    <property type="entry name" value="Ankyrin repeat"/>
    <property type="match status" value="1"/>
</dbReference>
<feature type="repeat" description="ANK" evidence="3">
    <location>
        <begin position="86"/>
        <end position="118"/>
    </location>
</feature>
<feature type="domain" description="F-box" evidence="5">
    <location>
        <begin position="1"/>
        <end position="45"/>
    </location>
</feature>
<gene>
    <name evidence="6" type="ORF">PEGY_LOCUS10358</name>
</gene>
<dbReference type="PROSITE" id="PS50181">
    <property type="entry name" value="FBOX"/>
    <property type="match status" value="1"/>
</dbReference>
<evidence type="ECO:0000313" key="6">
    <source>
        <dbReference type="EMBL" id="CAG8909562.1"/>
    </source>
</evidence>
<evidence type="ECO:0000313" key="7">
    <source>
        <dbReference type="Proteomes" id="UP001154252"/>
    </source>
</evidence>
<feature type="repeat" description="ANK" evidence="3">
    <location>
        <begin position="117"/>
        <end position="149"/>
    </location>
</feature>
<dbReference type="SMART" id="SM00248">
    <property type="entry name" value="ANK"/>
    <property type="match status" value="8"/>
</dbReference>
<reference evidence="6" key="1">
    <citation type="submission" date="2021-07" db="EMBL/GenBank/DDBJ databases">
        <authorList>
            <person name="Branca A.L. A."/>
        </authorList>
    </citation>
    <scope>NUCLEOTIDE SEQUENCE</scope>
</reference>
<dbReference type="Proteomes" id="UP001154252">
    <property type="component" value="Unassembled WGS sequence"/>
</dbReference>